<keyword evidence="4 11" id="KW-0238">DNA-binding</keyword>
<dbReference type="Proteomes" id="UP000077295">
    <property type="component" value="Unassembled WGS sequence"/>
</dbReference>
<dbReference type="CDD" id="cd06170">
    <property type="entry name" value="LuxR_C_like"/>
    <property type="match status" value="1"/>
</dbReference>
<dbReference type="RefSeq" id="WP_003858901.1">
    <property type="nucleotide sequence ID" value="NZ_AMGJ01000019.1"/>
</dbReference>
<reference evidence="10 20" key="5">
    <citation type="submission" date="2019-09" db="EMBL/GenBank/DDBJ databases">
        <title>Reversal of blaTEM antimicrobial resistance by CRISPR-Cas9 in clinical E. coli and other Enterobacteriaceae strains.</title>
        <authorList>
            <person name="Tagliaferri T."/>
            <person name="Guimaraes N."/>
            <person name="Pereira M."/>
            <person name="Felicori L."/>
            <person name="Horz H.-P."/>
            <person name="Santos S."/>
            <person name="Mendes T."/>
        </authorList>
    </citation>
    <scope>NUCLEOTIDE SEQUENCE [LARGE SCALE GENOMIC DNA]</scope>
    <source>
        <strain evidence="10 20">E2_blaTEM_MG</strain>
    </source>
</reference>
<evidence type="ECO:0000313" key="15">
    <source>
        <dbReference type="Proteomes" id="UP000076205"/>
    </source>
</evidence>
<dbReference type="GO" id="GO:0003677">
    <property type="term" value="F:DNA binding"/>
    <property type="evidence" value="ECO:0007669"/>
    <property type="project" value="UniProtKB-KW"/>
</dbReference>
<name>A0A3L9RUJ5_9ENTR</name>
<dbReference type="SUPFAM" id="SSF46894">
    <property type="entry name" value="C-terminal effector domain of the bipartite response regulators"/>
    <property type="match status" value="1"/>
</dbReference>
<feature type="domain" description="HTH luxR-type" evidence="7">
    <location>
        <begin position="143"/>
        <end position="208"/>
    </location>
</feature>
<reference evidence="12 18" key="3">
    <citation type="submission" date="2017-07" db="EMBL/GenBank/DDBJ databases">
        <title>Draft genome sequence of Enterobacter cloacae ST128, a clinical strain coproducing KPC-2 and NDM-1 carbapenemases.</title>
        <authorList>
            <person name="Li X."/>
        </authorList>
    </citation>
    <scope>NUCLEOTIDE SEQUENCE [LARGE SCALE GENOMIC DNA]</scope>
    <source>
        <strain evidence="12 18">HBY</strain>
    </source>
</reference>
<evidence type="ECO:0000256" key="3">
    <source>
        <dbReference type="ARBA" id="ARBA00023015"/>
    </source>
</evidence>
<keyword evidence="3" id="KW-0805">Transcription regulation</keyword>
<dbReference type="GO" id="GO:0000160">
    <property type="term" value="P:phosphorelay signal transduction system"/>
    <property type="evidence" value="ECO:0007669"/>
    <property type="project" value="InterPro"/>
</dbReference>
<protein>
    <submittedName>
        <fullName evidence="11">DNA-binding response regulator</fullName>
    </submittedName>
    <submittedName>
        <fullName evidence="10">Fimbria biosynthesis transcriptional regulator FimZ</fullName>
    </submittedName>
    <submittedName>
        <fullName evidence="9">Two component LuxR family transcriptional regulator</fullName>
    </submittedName>
</protein>
<keyword evidence="1 6" id="KW-0597">Phosphoprotein</keyword>
<dbReference type="CDD" id="cd17535">
    <property type="entry name" value="REC_NarL-like"/>
    <property type="match status" value="1"/>
</dbReference>
<evidence type="ECO:0000256" key="6">
    <source>
        <dbReference type="PROSITE-ProRule" id="PRU00169"/>
    </source>
</evidence>
<dbReference type="EMBL" id="VTDZ01000186">
    <property type="protein sequence ID" value="TYS03866.1"/>
    <property type="molecule type" value="Genomic_DNA"/>
</dbReference>
<evidence type="ECO:0000256" key="4">
    <source>
        <dbReference type="ARBA" id="ARBA00023125"/>
    </source>
</evidence>
<gene>
    <name evidence="10" type="primary">fimZ</name>
    <name evidence="11" type="ORF">B9Q30_11460</name>
    <name evidence="12" type="ORF">CGZ54_03450</name>
    <name evidence="10" type="ORF">F9C29_03295</name>
    <name evidence="14" type="ORF">FZC81_24940</name>
    <name evidence="13" type="ORF">SAMEA2273187_00430</name>
    <name evidence="9" type="ORF">SAMEA2273352_01248</name>
</gene>
<evidence type="ECO:0000313" key="13">
    <source>
        <dbReference type="EMBL" id="SAD55425.1"/>
    </source>
</evidence>
<evidence type="ECO:0000313" key="11">
    <source>
        <dbReference type="EMBL" id="PJD86488.1"/>
    </source>
</evidence>
<dbReference type="Pfam" id="PF00196">
    <property type="entry name" value="GerE"/>
    <property type="match status" value="1"/>
</dbReference>
<dbReference type="EMBL" id="NMVR01000004">
    <property type="protein sequence ID" value="PJG41074.1"/>
    <property type="molecule type" value="Genomic_DNA"/>
</dbReference>
<dbReference type="InterPro" id="IPR000792">
    <property type="entry name" value="Tscrpt_reg_LuxR_C"/>
</dbReference>
<dbReference type="EMBL" id="NEEW01000005">
    <property type="protein sequence ID" value="PJD86488.1"/>
    <property type="molecule type" value="Genomic_DNA"/>
</dbReference>
<dbReference type="NCBIfam" id="NF007403">
    <property type="entry name" value="PRK09935.1"/>
    <property type="match status" value="1"/>
</dbReference>
<evidence type="ECO:0000313" key="9">
    <source>
        <dbReference type="EMBL" id="CZW92111.1"/>
    </source>
</evidence>
<dbReference type="SMART" id="SM00421">
    <property type="entry name" value="HTH_LUXR"/>
    <property type="match status" value="1"/>
</dbReference>
<evidence type="ECO:0000313" key="20">
    <source>
        <dbReference type="Proteomes" id="UP000476281"/>
    </source>
</evidence>
<evidence type="ECO:0000256" key="2">
    <source>
        <dbReference type="ARBA" id="ARBA00023012"/>
    </source>
</evidence>
<organism evidence="11 17">
    <name type="scientific">Enterobacter hormaechei</name>
    <dbReference type="NCBI Taxonomy" id="158836"/>
    <lineage>
        <taxon>Bacteria</taxon>
        <taxon>Pseudomonadati</taxon>
        <taxon>Pseudomonadota</taxon>
        <taxon>Gammaproteobacteria</taxon>
        <taxon>Enterobacterales</taxon>
        <taxon>Enterobacteriaceae</taxon>
        <taxon>Enterobacter</taxon>
        <taxon>Enterobacter cloacae complex</taxon>
    </lineage>
</organism>
<accession>A0A3L9RUJ5</accession>
<evidence type="ECO:0000259" key="7">
    <source>
        <dbReference type="PROSITE" id="PS50043"/>
    </source>
</evidence>
<evidence type="ECO:0000313" key="17">
    <source>
        <dbReference type="Proteomes" id="UP000229974"/>
    </source>
</evidence>
<dbReference type="KEGG" id="ehm:AB284_19540"/>
<dbReference type="PROSITE" id="PS50110">
    <property type="entry name" value="RESPONSE_REGULATORY"/>
    <property type="match status" value="1"/>
</dbReference>
<dbReference type="Proteomes" id="UP000476281">
    <property type="component" value="Unassembled WGS sequence"/>
</dbReference>
<feature type="domain" description="Response regulatory" evidence="8">
    <location>
        <begin position="5"/>
        <end position="121"/>
    </location>
</feature>
<dbReference type="InterPro" id="IPR016032">
    <property type="entry name" value="Sig_transdc_resp-reg_C-effctor"/>
</dbReference>
<feature type="modified residue" description="4-aspartylphosphate" evidence="6">
    <location>
        <position position="56"/>
    </location>
</feature>
<evidence type="ECO:0000313" key="18">
    <source>
        <dbReference type="Proteomes" id="UP000231328"/>
    </source>
</evidence>
<evidence type="ECO:0000256" key="1">
    <source>
        <dbReference type="ARBA" id="ARBA00022553"/>
    </source>
</evidence>
<dbReference type="SUPFAM" id="SSF52172">
    <property type="entry name" value="CheY-like"/>
    <property type="match status" value="1"/>
</dbReference>
<keyword evidence="2" id="KW-0902">Two-component regulatory system</keyword>
<dbReference type="Proteomes" id="UP000322612">
    <property type="component" value="Unassembled WGS sequence"/>
</dbReference>
<evidence type="ECO:0000259" key="8">
    <source>
        <dbReference type="PROSITE" id="PS50110"/>
    </source>
</evidence>
<dbReference type="STRING" id="301102.BFV66_05405"/>
<dbReference type="EMBL" id="WBSZ01000041">
    <property type="protein sequence ID" value="KAB2528938.1"/>
    <property type="molecule type" value="Genomic_DNA"/>
</dbReference>
<dbReference type="InterPro" id="IPR039420">
    <property type="entry name" value="WalR-like"/>
</dbReference>
<dbReference type="Proteomes" id="UP000229974">
    <property type="component" value="Unassembled WGS sequence"/>
</dbReference>
<comment type="caution">
    <text evidence="11">The sequence shown here is derived from an EMBL/GenBank/DDBJ whole genome shotgun (WGS) entry which is preliminary data.</text>
</comment>
<accession>A0A331VL54</accession>
<evidence type="ECO:0000313" key="12">
    <source>
        <dbReference type="EMBL" id="PJG41074.1"/>
    </source>
</evidence>
<dbReference type="Gene3D" id="3.40.50.2300">
    <property type="match status" value="1"/>
</dbReference>
<dbReference type="Pfam" id="PF00072">
    <property type="entry name" value="Response_reg"/>
    <property type="match status" value="1"/>
</dbReference>
<evidence type="ECO:0000313" key="16">
    <source>
        <dbReference type="Proteomes" id="UP000077295"/>
    </source>
</evidence>
<sequence>MKPASVIIMDEHPIVRMSIEVLLQKNKNIQVKLKSGDSHEVLDCIRNHPIDLVILDIEMTGTDGFVLLKRIRNLNKDIKVLFLSSKSEAFYAGRAIRAGANGFVSKRKDLGEIYNAVEMILTGYSFFPSETLSFINHLGSRTGAAVDMPLSNREVTVLRYLANGLSNKEIADQLLLSNKTISAHKSNIFSKLGVQSIVELIDYAKAHELL</sequence>
<dbReference type="OrthoDB" id="9796655at2"/>
<dbReference type="PROSITE" id="PS00622">
    <property type="entry name" value="HTH_LUXR_1"/>
    <property type="match status" value="1"/>
</dbReference>
<dbReference type="PRINTS" id="PR00038">
    <property type="entry name" value="HTHLUXR"/>
</dbReference>
<reference evidence="11 17" key="2">
    <citation type="journal article" date="2017" name="J. Antimicrob. Chemother.">
        <title>Characterization of the population structure, drug resistance mechanisms and plasmids of the community-associated Enterobacter cloacae complex in China.</title>
        <authorList>
            <person name="Zhou K."/>
            <person name="Yu W."/>
            <person name="Cao X."/>
            <person name="Shen P."/>
            <person name="Lu H."/>
            <person name="Luo Q."/>
            <person name="Rossen J.W.A."/>
            <person name="Xiao Y."/>
        </authorList>
    </citation>
    <scope>NUCLEOTIDE SEQUENCE [LARGE SCALE GENOMIC DNA]</scope>
    <source>
        <strain evidence="11 17">ECC904</strain>
    </source>
</reference>
<keyword evidence="5" id="KW-0804">Transcription</keyword>
<dbReference type="PANTHER" id="PTHR43214">
    <property type="entry name" value="TWO-COMPONENT RESPONSE REGULATOR"/>
    <property type="match status" value="1"/>
</dbReference>
<dbReference type="AlphaFoldDB" id="A0A3L9RUJ5"/>
<evidence type="ECO:0000313" key="19">
    <source>
        <dbReference type="Proteomes" id="UP000322612"/>
    </source>
</evidence>
<evidence type="ECO:0000256" key="5">
    <source>
        <dbReference type="ARBA" id="ARBA00023163"/>
    </source>
</evidence>
<dbReference type="GO" id="GO:0006355">
    <property type="term" value="P:regulation of DNA-templated transcription"/>
    <property type="evidence" value="ECO:0007669"/>
    <property type="project" value="InterPro"/>
</dbReference>
<dbReference type="EMBL" id="FJYW01000002">
    <property type="protein sequence ID" value="CZW92111.1"/>
    <property type="molecule type" value="Genomic_DNA"/>
</dbReference>
<evidence type="ECO:0000313" key="10">
    <source>
        <dbReference type="EMBL" id="KAB2528938.1"/>
    </source>
</evidence>
<dbReference type="SMART" id="SM00448">
    <property type="entry name" value="REC"/>
    <property type="match status" value="1"/>
</dbReference>
<dbReference type="PANTHER" id="PTHR43214:SF41">
    <property type="entry name" value="NITRATE_NITRITE RESPONSE REGULATOR PROTEIN NARP"/>
    <property type="match status" value="1"/>
</dbReference>
<dbReference type="InterPro" id="IPR001789">
    <property type="entry name" value="Sig_transdc_resp-reg_receiver"/>
</dbReference>
<reference evidence="14 19" key="4">
    <citation type="submission" date="2019-08" db="EMBL/GenBank/DDBJ databases">
        <title>Whole genome sequence analysis of bacterial isolates in patients.</title>
        <authorList>
            <person name="Jeong K.C."/>
        </authorList>
    </citation>
    <scope>NUCLEOTIDE SEQUENCE [LARGE SCALE GENOMIC DNA]</scope>
    <source>
        <strain evidence="14 19">KCJ3K342</strain>
    </source>
</reference>
<dbReference type="InterPro" id="IPR011006">
    <property type="entry name" value="CheY-like_superfamily"/>
</dbReference>
<reference evidence="15 16" key="1">
    <citation type="submission" date="2016-03" db="EMBL/GenBank/DDBJ databases">
        <authorList>
            <consortium name="Pathogen Informatics"/>
        </authorList>
    </citation>
    <scope>NUCLEOTIDE SEQUENCE [LARGE SCALE GENOMIC DNA]</scope>
    <source>
        <strain evidence="9">E1424</strain>
        <strain evidence="15">e1424</strain>
        <strain evidence="16">e552</strain>
        <strain evidence="13">E552</strain>
    </source>
</reference>
<dbReference type="EMBL" id="FKEV01000001">
    <property type="protein sequence ID" value="SAD55425.1"/>
    <property type="molecule type" value="Genomic_DNA"/>
</dbReference>
<dbReference type="PROSITE" id="PS50043">
    <property type="entry name" value="HTH_LUXR_2"/>
    <property type="match status" value="1"/>
</dbReference>
<dbReference type="InterPro" id="IPR058245">
    <property type="entry name" value="NreC/VraR/RcsB-like_REC"/>
</dbReference>
<evidence type="ECO:0000313" key="14">
    <source>
        <dbReference type="EMBL" id="TYS03866.1"/>
    </source>
</evidence>
<dbReference type="Proteomes" id="UP000231328">
    <property type="component" value="Unassembled WGS sequence"/>
</dbReference>
<proteinExistence type="predicted"/>
<dbReference type="Proteomes" id="UP000076205">
    <property type="component" value="Unassembled WGS sequence"/>
</dbReference>